<evidence type="ECO:0000313" key="6">
    <source>
        <dbReference type="Proteomes" id="UP001341840"/>
    </source>
</evidence>
<organism evidence="5 6">
    <name type="scientific">Stylosanthes scabra</name>
    <dbReference type="NCBI Taxonomy" id="79078"/>
    <lineage>
        <taxon>Eukaryota</taxon>
        <taxon>Viridiplantae</taxon>
        <taxon>Streptophyta</taxon>
        <taxon>Embryophyta</taxon>
        <taxon>Tracheophyta</taxon>
        <taxon>Spermatophyta</taxon>
        <taxon>Magnoliopsida</taxon>
        <taxon>eudicotyledons</taxon>
        <taxon>Gunneridae</taxon>
        <taxon>Pentapetalae</taxon>
        <taxon>rosids</taxon>
        <taxon>fabids</taxon>
        <taxon>Fabales</taxon>
        <taxon>Fabaceae</taxon>
        <taxon>Papilionoideae</taxon>
        <taxon>50 kb inversion clade</taxon>
        <taxon>dalbergioids sensu lato</taxon>
        <taxon>Dalbergieae</taxon>
        <taxon>Pterocarpus clade</taxon>
        <taxon>Stylosanthes</taxon>
    </lineage>
</organism>
<dbReference type="PANTHER" id="PTHR24095">
    <property type="entry name" value="ACETYL-COENZYME A SYNTHETASE"/>
    <property type="match status" value="1"/>
</dbReference>
<name>A0ABU6Z9S8_9FABA</name>
<feature type="domain" description="Acetyl-coenzyme A synthetase N-terminal" evidence="4">
    <location>
        <begin position="128"/>
        <end position="188"/>
    </location>
</feature>
<reference evidence="5 6" key="1">
    <citation type="journal article" date="2023" name="Plants (Basel)">
        <title>Bridging the Gap: Combining Genomics and Transcriptomics Approaches to Understand Stylosanthes scabra, an Orphan Legume from the Brazilian Caatinga.</title>
        <authorList>
            <person name="Ferreira-Neto J.R.C."/>
            <person name="da Silva M.D."/>
            <person name="Binneck E."/>
            <person name="de Melo N.F."/>
            <person name="da Silva R.H."/>
            <person name="de Melo A.L.T.M."/>
            <person name="Pandolfi V."/>
            <person name="Bustamante F.O."/>
            <person name="Brasileiro-Vidal A.C."/>
            <person name="Benko-Iseppon A.M."/>
        </authorList>
    </citation>
    <scope>NUCLEOTIDE SEQUENCE [LARGE SCALE GENOMIC DNA]</scope>
    <source>
        <tissue evidence="5">Leaves</tissue>
    </source>
</reference>
<keyword evidence="5" id="KW-0436">Ligase</keyword>
<dbReference type="InterPro" id="IPR032387">
    <property type="entry name" value="ACAS_N"/>
</dbReference>
<dbReference type="GO" id="GO:0003987">
    <property type="term" value="F:acetate-CoA ligase activity"/>
    <property type="evidence" value="ECO:0007669"/>
    <property type="project" value="UniProtKB-EC"/>
</dbReference>
<evidence type="ECO:0000313" key="5">
    <source>
        <dbReference type="EMBL" id="MED6219347.1"/>
    </source>
</evidence>
<dbReference type="PANTHER" id="PTHR24095:SF14">
    <property type="entry name" value="ACETYL-COENZYME A SYNTHETASE 1"/>
    <property type="match status" value="1"/>
</dbReference>
<evidence type="ECO:0000256" key="2">
    <source>
        <dbReference type="ARBA" id="ARBA00013275"/>
    </source>
</evidence>
<dbReference type="Pfam" id="PF00501">
    <property type="entry name" value="AMP-binding"/>
    <property type="match status" value="1"/>
</dbReference>
<dbReference type="EMBL" id="JASCZI010272025">
    <property type="protein sequence ID" value="MED6219347.1"/>
    <property type="molecule type" value="Genomic_DNA"/>
</dbReference>
<evidence type="ECO:0000259" key="3">
    <source>
        <dbReference type="Pfam" id="PF00501"/>
    </source>
</evidence>
<dbReference type="EC" id="6.2.1.1" evidence="2"/>
<dbReference type="SUPFAM" id="SSF56801">
    <property type="entry name" value="Acetyl-CoA synthetase-like"/>
    <property type="match status" value="1"/>
</dbReference>
<comment type="similarity">
    <text evidence="1">Belongs to the ATP-dependent AMP-binding enzyme family.</text>
</comment>
<evidence type="ECO:0000259" key="4">
    <source>
        <dbReference type="Pfam" id="PF16177"/>
    </source>
</evidence>
<dbReference type="Pfam" id="PF16177">
    <property type="entry name" value="ACAS_N"/>
    <property type="match status" value="1"/>
</dbReference>
<proteinExistence type="inferred from homology"/>
<dbReference type="InterPro" id="IPR000873">
    <property type="entry name" value="AMP-dep_synth/lig_dom"/>
</dbReference>
<feature type="domain" description="AMP-dependent synthetase/ligase" evidence="3">
    <location>
        <begin position="198"/>
        <end position="270"/>
    </location>
</feature>
<keyword evidence="6" id="KW-1185">Reference proteome</keyword>
<dbReference type="Gene3D" id="3.40.50.12780">
    <property type="entry name" value="N-terminal domain of ligase-like"/>
    <property type="match status" value="1"/>
</dbReference>
<sequence length="282" mass="31800">MIPVPYNPIVCAAATGGAREPLFKNPSCSSSASASASVYLLRFNCNRRRRIITNSNYYCYFMDSNNKIRTESYLRHVDSRKIMPNGCGNIPHLKAVILGEALASEEDDFVLPSKEFSDQANVKSPEQYMEMYKRSIEDPAGFWSEIASQFYWKKKWGEKVCDENLDIRDGKIKIEWFKGGITNICYNCVDRNIEAGLGDKVALYWEGNEPGLDGSLTYSQLLNQVCQVANYLKDIGVKKGDAVIIYLPMINELPITMLACARIGAVHSNLLHRESLTVNRKL</sequence>
<accession>A0ABU6Z9S8</accession>
<gene>
    <name evidence="5" type="primary">ACSS2_3</name>
    <name evidence="5" type="ORF">PIB30_117126</name>
</gene>
<dbReference type="Proteomes" id="UP001341840">
    <property type="component" value="Unassembled WGS sequence"/>
</dbReference>
<evidence type="ECO:0000256" key="1">
    <source>
        <dbReference type="ARBA" id="ARBA00006432"/>
    </source>
</evidence>
<dbReference type="InterPro" id="IPR042099">
    <property type="entry name" value="ANL_N_sf"/>
</dbReference>
<comment type="caution">
    <text evidence="5">The sequence shown here is derived from an EMBL/GenBank/DDBJ whole genome shotgun (WGS) entry which is preliminary data.</text>
</comment>
<protein>
    <recommendedName>
        <fullName evidence="2">acetate--CoA ligase</fullName>
        <ecNumber evidence="2">6.2.1.1</ecNumber>
    </recommendedName>
</protein>